<dbReference type="GeneID" id="9926025"/>
<feature type="transmembrane region" description="Helical" evidence="1">
    <location>
        <begin position="71"/>
        <end position="94"/>
    </location>
</feature>
<evidence type="ECO:0000313" key="2">
    <source>
        <dbReference type="EMBL" id="ADG36099.1"/>
    </source>
</evidence>
<proteinExistence type="predicted"/>
<dbReference type="KEGG" id="vg:9926025"/>
<protein>
    <submittedName>
        <fullName evidence="2">Conserved hypothetical phage protein</fullName>
    </submittedName>
</protein>
<name>E5E4B5_9CAUD</name>
<dbReference type="RefSeq" id="YP_004009751.1">
    <property type="nucleotide sequence ID" value="NC_014661.1"/>
</dbReference>
<keyword evidence="1" id="KW-0812">Transmembrane</keyword>
<keyword evidence="1" id="KW-0472">Membrane</keyword>
<dbReference type="OrthoDB" id="28432at10239"/>
<reference evidence="2 3" key="1">
    <citation type="journal article" date="2010" name="Virol. J.">
        <title>Genomes of the T4-related bacteriophages as windows on microbial genome evolution.</title>
        <authorList>
            <person name="Petrov V.M."/>
            <person name="Ratnayaka S."/>
            <person name="Nolan J.M."/>
            <person name="Miller E.S."/>
            <person name="Karam J.D."/>
        </authorList>
    </citation>
    <scope>NUCLEOTIDE SEQUENCE [LARGE SCALE GENOMIC DNA]</scope>
</reference>
<feature type="transmembrane region" description="Helical" evidence="1">
    <location>
        <begin position="31"/>
        <end position="59"/>
    </location>
</feature>
<evidence type="ECO:0000256" key="1">
    <source>
        <dbReference type="SAM" id="Phobius"/>
    </source>
</evidence>
<organism evidence="2 3">
    <name type="scientific">Acinetobacter phage Acj61</name>
    <dbReference type="NCBI Taxonomy" id="760732"/>
    <lineage>
        <taxon>Viruses</taxon>
        <taxon>Duplodnaviria</taxon>
        <taxon>Heunggongvirae</taxon>
        <taxon>Uroviricota</taxon>
        <taxon>Caudoviricetes</taxon>
        <taxon>Pantevenvirales</taxon>
        <taxon>Straboviridae</taxon>
        <taxon>Twarogvirinae</taxon>
        <taxon>Lasallevirus</taxon>
        <taxon>Lasallevirus Acj61</taxon>
        <taxon>Acinetobacter virus Acj61</taxon>
    </lineage>
</organism>
<dbReference type="EMBL" id="GU911519">
    <property type="protein sequence ID" value="ADG36099.1"/>
    <property type="molecule type" value="Genomic_DNA"/>
</dbReference>
<keyword evidence="3" id="KW-1185">Reference proteome</keyword>
<keyword evidence="1" id="KW-1133">Transmembrane helix</keyword>
<dbReference type="Proteomes" id="UP000008730">
    <property type="component" value="Segment"/>
</dbReference>
<sequence>MKVSTQSWHYRLHKFLQNEIPTSLCGYFWKLVFSVLHVAAALAGLIFFFVLIGFLILWYPFSISDYKIIHPVLEVIVAFITGLGASALVGYIVYMTKSKISDDTTPDGVIMAYFKAKKAKVCPIIEIVD</sequence>
<evidence type="ECO:0000313" key="3">
    <source>
        <dbReference type="Proteomes" id="UP000008730"/>
    </source>
</evidence>
<accession>E5E4B5</accession>
<gene>
    <name evidence="2" type="ORF">Acj61p134</name>
</gene>